<reference evidence="8" key="1">
    <citation type="submission" date="2014-12" db="EMBL/GenBank/DDBJ databases">
        <title>Complete genome sequence of a multi-drug resistant Klebsiella pneumoniae.</title>
        <authorList>
            <person name="Hua X."/>
            <person name="Chen Q."/>
            <person name="Li X."/>
            <person name="Feng Y."/>
            <person name="Ruan Z."/>
            <person name="Yu Y."/>
        </authorList>
    </citation>
    <scope>NUCLEOTIDE SEQUENCE [LARGE SCALE GENOMIC DNA]</scope>
    <source>
        <strain evidence="8">5.12</strain>
    </source>
</reference>
<dbReference type="PROSITE" id="PS50234">
    <property type="entry name" value="VWFA"/>
    <property type="match status" value="1"/>
</dbReference>
<keyword evidence="1" id="KW-0677">Repeat</keyword>
<feature type="transmembrane region" description="Helical" evidence="5">
    <location>
        <begin position="64"/>
        <end position="83"/>
    </location>
</feature>
<evidence type="ECO:0000256" key="1">
    <source>
        <dbReference type="ARBA" id="ARBA00022737"/>
    </source>
</evidence>
<name>A0A6M4MB94_9ALTE</name>
<feature type="compositionally biased region" description="Basic and acidic residues" evidence="4">
    <location>
        <begin position="548"/>
        <end position="559"/>
    </location>
</feature>
<dbReference type="InterPro" id="IPR013105">
    <property type="entry name" value="TPR_2"/>
</dbReference>
<dbReference type="PANTHER" id="PTHR22550">
    <property type="entry name" value="SPORE GERMINATION PROTEIN"/>
    <property type="match status" value="1"/>
</dbReference>
<dbReference type="KEGG" id="apel:CA267_003255"/>
<feature type="region of interest" description="Disordered" evidence="4">
    <location>
        <begin position="474"/>
        <end position="640"/>
    </location>
</feature>
<dbReference type="AlphaFoldDB" id="A0A6M4MB94"/>
<keyword evidence="2 3" id="KW-0802">TPR repeat</keyword>
<dbReference type="Gene3D" id="1.25.40.10">
    <property type="entry name" value="Tetratricopeptide repeat domain"/>
    <property type="match status" value="1"/>
</dbReference>
<reference evidence="7 8" key="2">
    <citation type="submission" date="2020-04" db="EMBL/GenBank/DDBJ databases">
        <title>Complete genome sequence of Alteromonas pelagimontana 5.12T.</title>
        <authorList>
            <person name="Sinha R.K."/>
            <person name="Krishnan K.P."/>
            <person name="Kurian J.P."/>
        </authorList>
    </citation>
    <scope>NUCLEOTIDE SEQUENCE [LARGE SCALE GENOMIC DNA]</scope>
    <source>
        <strain evidence="7 8">5.12</strain>
    </source>
</reference>
<keyword evidence="5" id="KW-1133">Transmembrane helix</keyword>
<dbReference type="Pfam" id="PF07719">
    <property type="entry name" value="TPR_2"/>
    <property type="match status" value="1"/>
</dbReference>
<protein>
    <submittedName>
        <fullName evidence="7">VWA domain-containing protein</fullName>
    </submittedName>
</protein>
<dbReference type="InterPro" id="IPR002035">
    <property type="entry name" value="VWF_A"/>
</dbReference>
<accession>A0A6M4MB94</accession>
<dbReference type="PANTHER" id="PTHR22550:SF14">
    <property type="entry name" value="VWFA DOMAIN-CONTAINING PROTEIN"/>
    <property type="match status" value="1"/>
</dbReference>
<dbReference type="InterPro" id="IPR019734">
    <property type="entry name" value="TPR_rpt"/>
</dbReference>
<organism evidence="7 8">
    <name type="scientific">Alteromonas pelagimontana</name>
    <dbReference type="NCBI Taxonomy" id="1858656"/>
    <lineage>
        <taxon>Bacteria</taxon>
        <taxon>Pseudomonadati</taxon>
        <taxon>Pseudomonadota</taxon>
        <taxon>Gammaproteobacteria</taxon>
        <taxon>Alteromonadales</taxon>
        <taxon>Alteromonadaceae</taxon>
        <taxon>Alteromonas/Salinimonas group</taxon>
        <taxon>Alteromonas</taxon>
    </lineage>
</organism>
<evidence type="ECO:0000259" key="6">
    <source>
        <dbReference type="PROSITE" id="PS50234"/>
    </source>
</evidence>
<dbReference type="PROSITE" id="PS50293">
    <property type="entry name" value="TPR_REGION"/>
    <property type="match status" value="1"/>
</dbReference>
<keyword evidence="8" id="KW-1185">Reference proteome</keyword>
<dbReference type="EMBL" id="CP052766">
    <property type="protein sequence ID" value="QJR79870.1"/>
    <property type="molecule type" value="Genomic_DNA"/>
</dbReference>
<dbReference type="PROSITE" id="PS50005">
    <property type="entry name" value="TPR"/>
    <property type="match status" value="1"/>
</dbReference>
<feature type="compositionally biased region" description="Basic and acidic residues" evidence="4">
    <location>
        <begin position="595"/>
        <end position="611"/>
    </location>
</feature>
<dbReference type="InterPro" id="IPR036465">
    <property type="entry name" value="vWFA_dom_sf"/>
</dbReference>
<evidence type="ECO:0000313" key="8">
    <source>
        <dbReference type="Proteomes" id="UP000219285"/>
    </source>
</evidence>
<dbReference type="RefSeq" id="WP_075608814.1">
    <property type="nucleotide sequence ID" value="NZ_CP052766.1"/>
</dbReference>
<gene>
    <name evidence="7" type="ORF">CA267_003255</name>
</gene>
<dbReference type="Proteomes" id="UP000219285">
    <property type="component" value="Chromosome"/>
</dbReference>
<keyword evidence="5" id="KW-0812">Transmembrane</keyword>
<dbReference type="OrthoDB" id="9807628at2"/>
<dbReference type="SUPFAM" id="SSF53300">
    <property type="entry name" value="vWA-like"/>
    <property type="match status" value="1"/>
</dbReference>
<feature type="domain" description="VWFA" evidence="6">
    <location>
        <begin position="96"/>
        <end position="295"/>
    </location>
</feature>
<dbReference type="InterPro" id="IPR011990">
    <property type="entry name" value="TPR-like_helical_dom_sf"/>
</dbReference>
<feature type="repeat" description="TPR" evidence="3">
    <location>
        <begin position="427"/>
        <end position="460"/>
    </location>
</feature>
<evidence type="ECO:0000256" key="4">
    <source>
        <dbReference type="SAM" id="MobiDB-lite"/>
    </source>
</evidence>
<dbReference type="InterPro" id="IPR050768">
    <property type="entry name" value="UPF0353/GerABKA_families"/>
</dbReference>
<proteinExistence type="predicted"/>
<dbReference type="SMART" id="SM00028">
    <property type="entry name" value="TPR"/>
    <property type="match status" value="1"/>
</dbReference>
<feature type="transmembrane region" description="Helical" evidence="5">
    <location>
        <begin position="15"/>
        <end position="32"/>
    </location>
</feature>
<dbReference type="Gene3D" id="3.40.50.410">
    <property type="entry name" value="von Willebrand factor, type A domain"/>
    <property type="match status" value="1"/>
</dbReference>
<keyword evidence="5" id="KW-0472">Membrane</keyword>
<evidence type="ECO:0000313" key="7">
    <source>
        <dbReference type="EMBL" id="QJR79870.1"/>
    </source>
</evidence>
<dbReference type="Pfam" id="PF13519">
    <property type="entry name" value="VWA_2"/>
    <property type="match status" value="1"/>
</dbReference>
<sequence length="640" mass="71161">MMALWHDFHFLRPEWFVALIPLVVVFLLLRYWSQRQSGWQSVIASHLYSHLVAGKVSKNSKPPYWLLALGWTTAVTALAGPTWERLPQPVFQLKTGHVIVIDMSLSMRATDVAPDRLARAKYKAIDLINAVDEGEIGLIAYAGDAFAISPLTTDAATLTTLLPSLSPEIMPSPGSDPLLGLQTAADLLSNTGYQRGEIYWITDGVDMSQVPELRQYISDIPFTVNILGVGTSEGAPIKQINGELLKDSTGAIVIPKMNEDRLKGLSRAGNGKFITMSANERDVQYLTQRSLLSDQSEQSDEQANETGDQWAELGPYLLLLLLPFAAYAFRRGIVIVLAATLLFPPMTPPVMAQDAADATPPQEQVNPTRWWQRPFLNADQQGLAAFNQQAYSDAADEFEDPAWKGAAAYKAGNYEEALQAYSQLNTEDALYNQGNALAQLGELDEAIEKYNDVLAANPEHADAKANKALLEKLKEQQEKQQQNQQQEQQSEDNAQPQNGDGDQQQNQQEDSSGNSQQNQRESSGSDNQQQSQGEQQPSDSDAEQQGQKQDDSSNSKEEDGNAEQQPTTGQTEEDKQGEKDAQSMTAQPAEMSDEEREKQQRLENLMRKIPDDPAFLLKRKMQLEAQQRRRSRPPTNRSEW</sequence>
<dbReference type="CDD" id="cd00198">
    <property type="entry name" value="vWFA"/>
    <property type="match status" value="1"/>
</dbReference>
<evidence type="ECO:0000256" key="5">
    <source>
        <dbReference type="SAM" id="Phobius"/>
    </source>
</evidence>
<evidence type="ECO:0000256" key="2">
    <source>
        <dbReference type="ARBA" id="ARBA00022803"/>
    </source>
</evidence>
<evidence type="ECO:0000256" key="3">
    <source>
        <dbReference type="PROSITE-ProRule" id="PRU00339"/>
    </source>
</evidence>
<feature type="compositionally biased region" description="Basic and acidic residues" evidence="4">
    <location>
        <begin position="572"/>
        <end position="581"/>
    </location>
</feature>
<feature type="compositionally biased region" description="Low complexity" evidence="4">
    <location>
        <begin position="479"/>
        <end position="539"/>
    </location>
</feature>
<dbReference type="SUPFAM" id="SSF48452">
    <property type="entry name" value="TPR-like"/>
    <property type="match status" value="1"/>
</dbReference>